<dbReference type="GO" id="GO:0005524">
    <property type="term" value="F:ATP binding"/>
    <property type="evidence" value="ECO:0007669"/>
    <property type="project" value="UniProtKB-UniRule"/>
</dbReference>
<dbReference type="Pfam" id="PF01121">
    <property type="entry name" value="CoaE"/>
    <property type="match status" value="1"/>
</dbReference>
<keyword evidence="2 5" id="KW-0547">Nucleotide-binding</keyword>
<keyword evidence="3 5" id="KW-0067">ATP-binding</keyword>
<dbReference type="RefSeq" id="WP_111876808.1">
    <property type="nucleotide sequence ID" value="NZ_CBCSGC010000054.1"/>
</dbReference>
<comment type="caution">
    <text evidence="7">The sequence shown here is derived from an EMBL/GenBank/DDBJ whole genome shotgun (WGS) entry which is preliminary data.</text>
</comment>
<dbReference type="SUPFAM" id="SSF52540">
    <property type="entry name" value="P-loop containing nucleoside triphosphate hydrolases"/>
    <property type="match status" value="1"/>
</dbReference>
<dbReference type="PANTHER" id="PTHR10695">
    <property type="entry name" value="DEPHOSPHO-COA KINASE-RELATED"/>
    <property type="match status" value="1"/>
</dbReference>
<dbReference type="GO" id="GO:0005737">
    <property type="term" value="C:cytoplasm"/>
    <property type="evidence" value="ECO:0007669"/>
    <property type="project" value="UniProtKB-SubCell"/>
</dbReference>
<dbReference type="InterPro" id="IPR001977">
    <property type="entry name" value="Depp_CoAkinase"/>
</dbReference>
<sequence>MEAGRPPASVRLGVTGGIGSGKTTVGQLLQTCGAVLIDADQLARAATAVQGAAIPAIRAEFGDPMIGTDGAMDRARMRELAFRDAGARQRLEAIVHPIVAQATEAAARQAAAAGTRLIVFDIPLLTESGRWPPRLDRILVVDCSESTQVARVQARNGLAREVIESIIASQAARSARRAIADMVLYNDGIPLETLQSEVRRIADGFGL</sequence>
<evidence type="ECO:0000313" key="8">
    <source>
        <dbReference type="Proteomes" id="UP000248856"/>
    </source>
</evidence>
<keyword evidence="5" id="KW-0963">Cytoplasm</keyword>
<dbReference type="NCBIfam" id="TIGR00152">
    <property type="entry name" value="dephospho-CoA kinase"/>
    <property type="match status" value="1"/>
</dbReference>
<comment type="catalytic activity">
    <reaction evidence="5">
        <text>3'-dephospho-CoA + ATP = ADP + CoA + H(+)</text>
        <dbReference type="Rhea" id="RHEA:18245"/>
        <dbReference type="ChEBI" id="CHEBI:15378"/>
        <dbReference type="ChEBI" id="CHEBI:30616"/>
        <dbReference type="ChEBI" id="CHEBI:57287"/>
        <dbReference type="ChEBI" id="CHEBI:57328"/>
        <dbReference type="ChEBI" id="CHEBI:456216"/>
        <dbReference type="EC" id="2.7.1.24"/>
    </reaction>
</comment>
<gene>
    <name evidence="5" type="primary">coaE</name>
    <name evidence="7" type="ORF">AX018_101248</name>
</gene>
<dbReference type="PANTHER" id="PTHR10695:SF46">
    <property type="entry name" value="BIFUNCTIONAL COENZYME A SYNTHASE-RELATED"/>
    <property type="match status" value="1"/>
</dbReference>
<keyword evidence="5" id="KW-0808">Transferase</keyword>
<reference evidence="7 8" key="1">
    <citation type="submission" date="2018-06" db="EMBL/GenBank/DDBJ databases">
        <title>Genomic Encyclopedia of Archaeal and Bacterial Type Strains, Phase II (KMG-II): from individual species to whole genera.</title>
        <authorList>
            <person name="Goeker M."/>
        </authorList>
    </citation>
    <scope>NUCLEOTIDE SEQUENCE [LARGE SCALE GENOMIC DNA]</scope>
    <source>
        <strain evidence="7 8">CFPB 3232</strain>
    </source>
</reference>
<keyword evidence="8" id="KW-1185">Reference proteome</keyword>
<protein>
    <recommendedName>
        <fullName evidence="5 6">Dephospho-CoA kinase</fullName>
        <ecNumber evidence="5 6">2.7.1.24</ecNumber>
    </recommendedName>
    <alternativeName>
        <fullName evidence="5">Dephosphocoenzyme A kinase</fullName>
    </alternativeName>
</protein>
<evidence type="ECO:0000256" key="2">
    <source>
        <dbReference type="ARBA" id="ARBA00022741"/>
    </source>
</evidence>
<proteinExistence type="inferred from homology"/>
<dbReference type="OrthoDB" id="9812943at2"/>
<dbReference type="UniPathway" id="UPA00241">
    <property type="reaction ID" value="UER00356"/>
</dbReference>
<comment type="function">
    <text evidence="5">Catalyzes the phosphorylation of the 3'-hydroxyl group of dephosphocoenzyme A to form coenzyme A.</text>
</comment>
<organism evidence="7 8">
    <name type="scientific">Paracidovorax anthurii</name>
    <dbReference type="NCBI Taxonomy" id="78229"/>
    <lineage>
        <taxon>Bacteria</taxon>
        <taxon>Pseudomonadati</taxon>
        <taxon>Pseudomonadota</taxon>
        <taxon>Betaproteobacteria</taxon>
        <taxon>Burkholderiales</taxon>
        <taxon>Comamonadaceae</taxon>
        <taxon>Paracidovorax</taxon>
    </lineage>
</organism>
<comment type="subcellular location">
    <subcellularLocation>
        <location evidence="5">Cytoplasm</location>
    </subcellularLocation>
</comment>
<dbReference type="CDD" id="cd02022">
    <property type="entry name" value="DPCK"/>
    <property type="match status" value="1"/>
</dbReference>
<dbReference type="GO" id="GO:0004140">
    <property type="term" value="F:dephospho-CoA kinase activity"/>
    <property type="evidence" value="ECO:0007669"/>
    <property type="project" value="UniProtKB-UniRule"/>
</dbReference>
<evidence type="ECO:0000256" key="6">
    <source>
        <dbReference type="NCBIfam" id="TIGR00152"/>
    </source>
</evidence>
<evidence type="ECO:0000256" key="1">
    <source>
        <dbReference type="ARBA" id="ARBA00009018"/>
    </source>
</evidence>
<keyword evidence="4 5" id="KW-0173">Coenzyme A biosynthesis</keyword>
<dbReference type="EMBL" id="QLTA01000012">
    <property type="protein sequence ID" value="RAR84236.1"/>
    <property type="molecule type" value="Genomic_DNA"/>
</dbReference>
<dbReference type="PROSITE" id="PS51219">
    <property type="entry name" value="DPCK"/>
    <property type="match status" value="1"/>
</dbReference>
<dbReference type="HAMAP" id="MF_00376">
    <property type="entry name" value="Dephospho_CoA_kinase"/>
    <property type="match status" value="1"/>
</dbReference>
<evidence type="ECO:0000256" key="4">
    <source>
        <dbReference type="ARBA" id="ARBA00022993"/>
    </source>
</evidence>
<accession>A0A328ZPG5</accession>
<dbReference type="EC" id="2.7.1.24" evidence="5 6"/>
<evidence type="ECO:0000256" key="3">
    <source>
        <dbReference type="ARBA" id="ARBA00022840"/>
    </source>
</evidence>
<dbReference type="InterPro" id="IPR027417">
    <property type="entry name" value="P-loop_NTPase"/>
</dbReference>
<comment type="pathway">
    <text evidence="5">Cofactor biosynthesis; coenzyme A biosynthesis; CoA from (R)-pantothenate: step 5/5.</text>
</comment>
<comment type="similarity">
    <text evidence="1 5">Belongs to the CoaE family.</text>
</comment>
<evidence type="ECO:0000313" key="7">
    <source>
        <dbReference type="EMBL" id="RAR84236.1"/>
    </source>
</evidence>
<feature type="binding site" evidence="5">
    <location>
        <begin position="19"/>
        <end position="24"/>
    </location>
    <ligand>
        <name>ATP</name>
        <dbReference type="ChEBI" id="CHEBI:30616"/>
    </ligand>
</feature>
<dbReference type="Proteomes" id="UP000248856">
    <property type="component" value="Unassembled WGS sequence"/>
</dbReference>
<dbReference type="AlphaFoldDB" id="A0A328ZPG5"/>
<name>A0A328ZPG5_9BURK</name>
<dbReference type="Gene3D" id="3.40.50.300">
    <property type="entry name" value="P-loop containing nucleotide triphosphate hydrolases"/>
    <property type="match status" value="1"/>
</dbReference>
<evidence type="ECO:0000256" key="5">
    <source>
        <dbReference type="HAMAP-Rule" id="MF_00376"/>
    </source>
</evidence>
<keyword evidence="5 7" id="KW-0418">Kinase</keyword>
<dbReference type="GO" id="GO:0015937">
    <property type="term" value="P:coenzyme A biosynthetic process"/>
    <property type="evidence" value="ECO:0007669"/>
    <property type="project" value="UniProtKB-UniRule"/>
</dbReference>